<evidence type="ECO:0000313" key="1">
    <source>
        <dbReference type="EMBL" id="EOQ95295.1"/>
    </source>
</evidence>
<dbReference type="EMBL" id="AOGZ02000014">
    <property type="protein sequence ID" value="EOQ95295.1"/>
    <property type="molecule type" value="Genomic_DNA"/>
</dbReference>
<name>R9A4Y8_9LEPT</name>
<dbReference type="STRING" id="1218599.LEP1GSC195_3032"/>
<dbReference type="Gene3D" id="3.40.109.10">
    <property type="entry name" value="NADH Oxidase"/>
    <property type="match status" value="1"/>
</dbReference>
<organism evidence="1 2">
    <name type="scientific">Leptospira wolbachii serovar Codice str. CDC</name>
    <dbReference type="NCBI Taxonomy" id="1218599"/>
    <lineage>
        <taxon>Bacteria</taxon>
        <taxon>Pseudomonadati</taxon>
        <taxon>Spirochaetota</taxon>
        <taxon>Spirochaetia</taxon>
        <taxon>Leptospirales</taxon>
        <taxon>Leptospiraceae</taxon>
        <taxon>Leptospira</taxon>
    </lineage>
</organism>
<reference evidence="1" key="1">
    <citation type="submission" date="2013-04" db="EMBL/GenBank/DDBJ databases">
        <authorList>
            <person name="Harkins D.M."/>
            <person name="Durkin A.S."/>
            <person name="Brinkac L.M."/>
            <person name="Haft D.H."/>
            <person name="Selengut J.D."/>
            <person name="Sanka R."/>
            <person name="DePew J."/>
            <person name="Purushe J."/>
            <person name="Galloway R.L."/>
            <person name="Vinetz J.M."/>
            <person name="Sutton G.G."/>
            <person name="Nierman W.C."/>
            <person name="Fouts D.E."/>
        </authorList>
    </citation>
    <scope>NUCLEOTIDE SEQUENCE [LARGE SCALE GENOMIC DNA]</scope>
    <source>
        <strain evidence="1">CDC</strain>
    </source>
</reference>
<comment type="caution">
    <text evidence="1">The sequence shown here is derived from an EMBL/GenBank/DDBJ whole genome shotgun (WGS) entry which is preliminary data.</text>
</comment>
<evidence type="ECO:0000313" key="2">
    <source>
        <dbReference type="Proteomes" id="UP000013984"/>
    </source>
</evidence>
<gene>
    <name evidence="1" type="ORF">LEP1GSC195_3032</name>
</gene>
<keyword evidence="2" id="KW-1185">Reference proteome</keyword>
<protein>
    <recommendedName>
        <fullName evidence="3">Nitroreductase domain protein</fullName>
    </recommendedName>
</protein>
<dbReference type="Proteomes" id="UP000013984">
    <property type="component" value="Unassembled WGS sequence"/>
</dbReference>
<dbReference type="OrthoDB" id="5149792at2"/>
<dbReference type="GO" id="GO:0016491">
    <property type="term" value="F:oxidoreductase activity"/>
    <property type="evidence" value="ECO:0007669"/>
    <property type="project" value="InterPro"/>
</dbReference>
<dbReference type="AlphaFoldDB" id="R9A4Y8"/>
<dbReference type="RefSeq" id="WP_015680681.1">
    <property type="nucleotide sequence ID" value="NZ_AOGZ02000014.1"/>
</dbReference>
<sequence>MKLTRKRFLFNSFASGALVSLSTIRNDLYAYGAEDSALHRKDPLGYAESLGFSKPLDQILITALLAPNSHNSQPWKMKRISDSEFLLFGDGEKQLPEIDSLNRQFFHTQGTFLELAHLTADKLMFDTKITYFPKGKPSSKTFHLNSVAKFEISPKSKCVHDFLFAGVPNRRMNKSVYSGALLTNEEIDDLKMLTGPSKHKLLFLNDPKKLESILPLLDSAFAMETNRTVSNELNRKWFRVSKEDIYNKRDGLTLEGNGLSGIKLWFAKTFFVDLSKEAWHSESAKETGIQMFQNQVYSSKALVFFITEGSDEESSWIETGRDFMRLTLACAVRNIAFHTMNQSVEDYPESRVFTKQLKTILGLKAKDQIQLIARMGRSSYEYDTPRREIESFMI</sequence>
<evidence type="ECO:0008006" key="3">
    <source>
        <dbReference type="Google" id="ProtNLM"/>
    </source>
</evidence>
<dbReference type="SUPFAM" id="SSF55469">
    <property type="entry name" value="FMN-dependent nitroreductase-like"/>
    <property type="match status" value="1"/>
</dbReference>
<accession>R9A4Y8</accession>
<dbReference type="InterPro" id="IPR000415">
    <property type="entry name" value="Nitroreductase-like"/>
</dbReference>
<proteinExistence type="predicted"/>
<dbReference type="NCBIfam" id="NF047509">
    <property type="entry name" value="Rv3131_FMN_oxido"/>
    <property type="match status" value="1"/>
</dbReference>